<protein>
    <submittedName>
        <fullName evidence="6">Glycosyltransferase</fullName>
    </submittedName>
</protein>
<dbReference type="InterPro" id="IPR001296">
    <property type="entry name" value="Glyco_trans_1"/>
</dbReference>
<dbReference type="GO" id="GO:0016757">
    <property type="term" value="F:glycosyltransferase activity"/>
    <property type="evidence" value="ECO:0007669"/>
    <property type="project" value="UniProtKB-KW"/>
</dbReference>
<dbReference type="SUPFAM" id="SSF53756">
    <property type="entry name" value="UDP-Glycosyltransferase/glycogen phosphorylase"/>
    <property type="match status" value="1"/>
</dbReference>
<gene>
    <name evidence="6" type="ORF">GH266_16700</name>
</gene>
<dbReference type="PANTHER" id="PTHR12526">
    <property type="entry name" value="GLYCOSYLTRANSFERASE"/>
    <property type="match status" value="1"/>
</dbReference>
<sequence>MTRRTVLQVIPDLQTGGAERTTVDVARALVAAGHRAIVASRGGRLVAELEAVGGEHVTLPVGRKSPLGIWRNAGALTRLARKEGVDLIHARSRAPAWSALIAARRLGLPFVTTYHGIYNQTNALKGLYNSVMARGDAVIANSRYTAALIAERHPFAKDRITVIHRGSDLAALDPASVSPERRQALADAWGLQGGERVILNLARLTHWKGQTVLIDALNRLSAHGHAPTGWTAILAGDAQGRETYATELKTRIANAGLSDRVQLVGHCADVAAALALADVAVVASIEPEAFGRAAVEAQAAGVPVVATNLGAVPETVLAPPDVADDERTGWRVPASDAPALALALAEMLALTPQDRAALAARALAHVRRDFTVEAMCAATLAVYDRLAKTR</sequence>
<dbReference type="Pfam" id="PF13439">
    <property type="entry name" value="Glyco_transf_4"/>
    <property type="match status" value="1"/>
</dbReference>
<evidence type="ECO:0000256" key="1">
    <source>
        <dbReference type="ARBA" id="ARBA00009481"/>
    </source>
</evidence>
<keyword evidence="2" id="KW-0328">Glycosyltransferase</keyword>
<feature type="domain" description="Glycosyltransferase subfamily 4-like N-terminal" evidence="5">
    <location>
        <begin position="16"/>
        <end position="170"/>
    </location>
</feature>
<dbReference type="KEGG" id="siw:GH266_16700"/>
<evidence type="ECO:0000256" key="2">
    <source>
        <dbReference type="ARBA" id="ARBA00022676"/>
    </source>
</evidence>
<dbReference type="OrthoDB" id="5147801at2"/>
<proteinExistence type="inferred from homology"/>
<dbReference type="CDD" id="cd03819">
    <property type="entry name" value="GT4_WavL-like"/>
    <property type="match status" value="1"/>
</dbReference>
<dbReference type="PANTHER" id="PTHR12526:SF640">
    <property type="entry name" value="COLANIC ACID BIOSYNTHESIS GLYCOSYLTRANSFERASE WCAL-RELATED"/>
    <property type="match status" value="1"/>
</dbReference>
<dbReference type="Pfam" id="PF00534">
    <property type="entry name" value="Glycos_transf_1"/>
    <property type="match status" value="1"/>
</dbReference>
<name>A0A857CC05_9HYPH</name>
<comment type="similarity">
    <text evidence="1">Belongs to the glycosyltransferase group 1 family. Glycosyltransferase 4 subfamily.</text>
</comment>
<evidence type="ECO:0000313" key="6">
    <source>
        <dbReference type="EMBL" id="QGZ35982.1"/>
    </source>
</evidence>
<dbReference type="RefSeq" id="WP_158194833.1">
    <property type="nucleotide sequence ID" value="NZ_CP046908.1"/>
</dbReference>
<evidence type="ECO:0000259" key="4">
    <source>
        <dbReference type="Pfam" id="PF00534"/>
    </source>
</evidence>
<evidence type="ECO:0000313" key="7">
    <source>
        <dbReference type="Proteomes" id="UP000435648"/>
    </source>
</evidence>
<dbReference type="Proteomes" id="UP000435648">
    <property type="component" value="Chromosome"/>
</dbReference>
<keyword evidence="3 6" id="KW-0808">Transferase</keyword>
<feature type="domain" description="Glycosyl transferase family 1" evidence="4">
    <location>
        <begin position="186"/>
        <end position="357"/>
    </location>
</feature>
<accession>A0A857CC05</accession>
<dbReference type="EMBL" id="CP046908">
    <property type="protein sequence ID" value="QGZ35982.1"/>
    <property type="molecule type" value="Genomic_DNA"/>
</dbReference>
<organism evidence="6 7">
    <name type="scientific">Stappia indica</name>
    <dbReference type="NCBI Taxonomy" id="538381"/>
    <lineage>
        <taxon>Bacteria</taxon>
        <taxon>Pseudomonadati</taxon>
        <taxon>Pseudomonadota</taxon>
        <taxon>Alphaproteobacteria</taxon>
        <taxon>Hyphomicrobiales</taxon>
        <taxon>Stappiaceae</taxon>
        <taxon>Stappia</taxon>
    </lineage>
</organism>
<evidence type="ECO:0000259" key="5">
    <source>
        <dbReference type="Pfam" id="PF13439"/>
    </source>
</evidence>
<dbReference type="AlphaFoldDB" id="A0A857CC05"/>
<dbReference type="Gene3D" id="3.40.50.2000">
    <property type="entry name" value="Glycogen Phosphorylase B"/>
    <property type="match status" value="2"/>
</dbReference>
<reference evidence="6 7" key="1">
    <citation type="submission" date="2019-12" db="EMBL/GenBank/DDBJ databases">
        <title>The genome of Stappia indica PHM037.</title>
        <authorList>
            <person name="Kacar D."/>
            <person name="Galan B."/>
            <person name="Canedo L."/>
            <person name="Rodriguez P."/>
            <person name="de la Calle F."/>
            <person name="Garcia J.L."/>
        </authorList>
    </citation>
    <scope>NUCLEOTIDE SEQUENCE [LARGE SCALE GENOMIC DNA]</scope>
    <source>
        <strain evidence="6 7">PHM037</strain>
    </source>
</reference>
<dbReference type="InterPro" id="IPR028098">
    <property type="entry name" value="Glyco_trans_4-like_N"/>
</dbReference>
<evidence type="ECO:0000256" key="3">
    <source>
        <dbReference type="ARBA" id="ARBA00022679"/>
    </source>
</evidence>